<evidence type="ECO:0000256" key="3">
    <source>
        <dbReference type="ARBA" id="ARBA00023125"/>
    </source>
</evidence>
<dbReference type="EMBL" id="JARYMX010000002">
    <property type="protein sequence ID" value="KAJ9560020.1"/>
    <property type="molecule type" value="Genomic_DNA"/>
</dbReference>
<proteinExistence type="predicted"/>
<dbReference type="CDD" id="cd10017">
    <property type="entry name" value="B3_DNA"/>
    <property type="match status" value="1"/>
</dbReference>
<dbReference type="Gene3D" id="2.40.330.10">
    <property type="entry name" value="DNA-binding pseudobarrel domain"/>
    <property type="match status" value="1"/>
</dbReference>
<evidence type="ECO:0000256" key="1">
    <source>
        <dbReference type="ARBA" id="ARBA00004123"/>
    </source>
</evidence>
<dbReference type="AlphaFoldDB" id="A0AA38TS55"/>
<evidence type="ECO:0000259" key="6">
    <source>
        <dbReference type="PROSITE" id="PS50863"/>
    </source>
</evidence>
<evidence type="ECO:0000256" key="4">
    <source>
        <dbReference type="ARBA" id="ARBA00023163"/>
    </source>
</evidence>
<accession>A0AA38TS55</accession>
<keyword evidence="5" id="KW-0539">Nucleus</keyword>
<gene>
    <name evidence="7" type="ORF">OSB04_005180</name>
</gene>
<keyword evidence="2" id="KW-0805">Transcription regulation</keyword>
<comment type="caution">
    <text evidence="7">The sequence shown here is derived from an EMBL/GenBank/DDBJ whole genome shotgun (WGS) entry which is preliminary data.</text>
</comment>
<dbReference type="Proteomes" id="UP001172457">
    <property type="component" value="Chromosome 2"/>
</dbReference>
<dbReference type="SUPFAM" id="SSF101936">
    <property type="entry name" value="DNA-binding pseudobarrel domain"/>
    <property type="match status" value="1"/>
</dbReference>
<dbReference type="PROSITE" id="PS50863">
    <property type="entry name" value="B3"/>
    <property type="match status" value="1"/>
</dbReference>
<sequence length="247" mass="28227">MVVSKQNYEDLRKQRLEENKRRMEELHLPQLTQALKTAHSPKPSPMKRTKPRVIGTEMVEVRRSSRVANKPAPVYKEIVVYERVVLPRRNAECLDCMCGSSRRYSYSRRDLANRVYASDEAREYAINKAEELEVKLEGGYPSFVKPMLQSHVTGGFWLGLPGHFCRKHLPKKDGTVTLIDEEGEEYPTVYLSHKAGLSGGWRGFSISHGLVDGDALVFQLTKSTEFKVYIIRCKDYEKGEKDDASDA</sequence>
<reference evidence="7" key="1">
    <citation type="submission" date="2023-03" db="EMBL/GenBank/DDBJ databases">
        <title>Chromosome-scale reference genome and RAD-based genetic map of yellow starthistle (Centaurea solstitialis) reveal putative structural variation and QTLs associated with invader traits.</title>
        <authorList>
            <person name="Reatini B."/>
            <person name="Cang F.A."/>
            <person name="Jiang Q."/>
            <person name="Mckibben M.T.W."/>
            <person name="Barker M.S."/>
            <person name="Rieseberg L.H."/>
            <person name="Dlugosch K.M."/>
        </authorList>
    </citation>
    <scope>NUCLEOTIDE SEQUENCE</scope>
    <source>
        <strain evidence="7">CAN-66</strain>
        <tissue evidence="7">Leaf</tissue>
    </source>
</reference>
<dbReference type="PANTHER" id="PTHR31391">
    <property type="entry name" value="B3 DOMAIN-CONTAINING PROTEIN OS11G0197600-RELATED"/>
    <property type="match status" value="1"/>
</dbReference>
<name>A0AA38TS55_9ASTR</name>
<comment type="subcellular location">
    <subcellularLocation>
        <location evidence="1">Nucleus</location>
    </subcellularLocation>
</comment>
<dbReference type="InterPro" id="IPR044837">
    <property type="entry name" value="REM16-like"/>
</dbReference>
<evidence type="ECO:0000256" key="2">
    <source>
        <dbReference type="ARBA" id="ARBA00023015"/>
    </source>
</evidence>
<dbReference type="Pfam" id="PF02362">
    <property type="entry name" value="B3"/>
    <property type="match status" value="1"/>
</dbReference>
<feature type="domain" description="TF-B3" evidence="6">
    <location>
        <begin position="143"/>
        <end position="234"/>
    </location>
</feature>
<dbReference type="GO" id="GO:0003677">
    <property type="term" value="F:DNA binding"/>
    <property type="evidence" value="ECO:0007669"/>
    <property type="project" value="UniProtKB-KW"/>
</dbReference>
<dbReference type="InterPro" id="IPR015300">
    <property type="entry name" value="DNA-bd_pseudobarrel_sf"/>
</dbReference>
<keyword evidence="3" id="KW-0238">DNA-binding</keyword>
<organism evidence="7 8">
    <name type="scientific">Centaurea solstitialis</name>
    <name type="common">yellow star-thistle</name>
    <dbReference type="NCBI Taxonomy" id="347529"/>
    <lineage>
        <taxon>Eukaryota</taxon>
        <taxon>Viridiplantae</taxon>
        <taxon>Streptophyta</taxon>
        <taxon>Embryophyta</taxon>
        <taxon>Tracheophyta</taxon>
        <taxon>Spermatophyta</taxon>
        <taxon>Magnoliopsida</taxon>
        <taxon>eudicotyledons</taxon>
        <taxon>Gunneridae</taxon>
        <taxon>Pentapetalae</taxon>
        <taxon>asterids</taxon>
        <taxon>campanulids</taxon>
        <taxon>Asterales</taxon>
        <taxon>Asteraceae</taxon>
        <taxon>Carduoideae</taxon>
        <taxon>Cardueae</taxon>
        <taxon>Centaureinae</taxon>
        <taxon>Centaurea</taxon>
    </lineage>
</organism>
<keyword evidence="8" id="KW-1185">Reference proteome</keyword>
<evidence type="ECO:0000313" key="8">
    <source>
        <dbReference type="Proteomes" id="UP001172457"/>
    </source>
</evidence>
<dbReference type="InterPro" id="IPR003340">
    <property type="entry name" value="B3_DNA-bd"/>
</dbReference>
<dbReference type="PANTHER" id="PTHR31391:SF116">
    <property type="entry name" value="B3 DOMAIN-CONTAINING PROTEIN OS06G0194400-LIKE"/>
    <property type="match status" value="1"/>
</dbReference>
<protein>
    <recommendedName>
        <fullName evidence="6">TF-B3 domain-containing protein</fullName>
    </recommendedName>
</protein>
<keyword evidence="4" id="KW-0804">Transcription</keyword>
<dbReference type="GO" id="GO:0005634">
    <property type="term" value="C:nucleus"/>
    <property type="evidence" value="ECO:0007669"/>
    <property type="project" value="UniProtKB-SubCell"/>
</dbReference>
<evidence type="ECO:0000256" key="5">
    <source>
        <dbReference type="ARBA" id="ARBA00023242"/>
    </source>
</evidence>
<dbReference type="SMART" id="SM01019">
    <property type="entry name" value="B3"/>
    <property type="match status" value="1"/>
</dbReference>
<evidence type="ECO:0000313" key="7">
    <source>
        <dbReference type="EMBL" id="KAJ9560020.1"/>
    </source>
</evidence>